<comment type="caution">
    <text evidence="1">The sequence shown here is derived from an EMBL/GenBank/DDBJ whole genome shotgun (WGS) entry which is preliminary data.</text>
</comment>
<dbReference type="Proteomes" id="UP001152795">
    <property type="component" value="Unassembled WGS sequence"/>
</dbReference>
<dbReference type="OrthoDB" id="5990171at2759"/>
<reference evidence="1" key="1">
    <citation type="submission" date="2020-04" db="EMBL/GenBank/DDBJ databases">
        <authorList>
            <person name="Alioto T."/>
            <person name="Alioto T."/>
            <person name="Gomez Garrido J."/>
        </authorList>
    </citation>
    <scope>NUCLEOTIDE SEQUENCE</scope>
    <source>
        <strain evidence="1">A484AB</strain>
    </source>
</reference>
<sequence>MAEAEDNNIGKAEKDVIKLKFKGNQKQYEINAKLEAILTDISKANEQNKKERVANLVDEAKALSHRRQKLIKIADRSKDAWRVVEEYESDDLASNSEDEKRLRKAIELAGRRRKTETNKVQQK</sequence>
<organism evidence="1 2">
    <name type="scientific">Paramuricea clavata</name>
    <name type="common">Red gorgonian</name>
    <name type="synonym">Violescent sea-whip</name>
    <dbReference type="NCBI Taxonomy" id="317549"/>
    <lineage>
        <taxon>Eukaryota</taxon>
        <taxon>Metazoa</taxon>
        <taxon>Cnidaria</taxon>
        <taxon>Anthozoa</taxon>
        <taxon>Octocorallia</taxon>
        <taxon>Malacalcyonacea</taxon>
        <taxon>Plexauridae</taxon>
        <taxon>Paramuricea</taxon>
    </lineage>
</organism>
<dbReference type="EMBL" id="CACRXK020036254">
    <property type="protein sequence ID" value="CAB4044795.1"/>
    <property type="molecule type" value="Genomic_DNA"/>
</dbReference>
<evidence type="ECO:0000313" key="1">
    <source>
        <dbReference type="EMBL" id="CAB4044795.1"/>
    </source>
</evidence>
<dbReference type="AlphaFoldDB" id="A0A6S7KGZ4"/>
<evidence type="ECO:0000313" key="2">
    <source>
        <dbReference type="Proteomes" id="UP001152795"/>
    </source>
</evidence>
<accession>A0A6S7KGZ4</accession>
<proteinExistence type="predicted"/>
<gene>
    <name evidence="1" type="ORF">PACLA_8A036836</name>
</gene>
<protein>
    <submittedName>
        <fullName evidence="1">Uncharacterized protein</fullName>
    </submittedName>
</protein>
<keyword evidence="2" id="KW-1185">Reference proteome</keyword>
<name>A0A6S7KGZ4_PARCT</name>